<sequence>MDYFTKIQNISFDYFILITYITYFALAIGLLQTKPQYLSILSFFVKLYVCFFLIIRFNPLRTVQFSNLDRKIVFSSALFLITESVNDLLMKYYQKINQIKNIFTKYETTF</sequence>
<keyword evidence="1" id="KW-1133">Transmembrane helix</keyword>
<name>A0A6C0H619_9ZZZZ</name>
<accession>A0A6C0H619</accession>
<dbReference type="AlphaFoldDB" id="A0A6C0H619"/>
<protein>
    <submittedName>
        <fullName evidence="2">Uncharacterized protein</fullName>
    </submittedName>
</protein>
<evidence type="ECO:0000256" key="1">
    <source>
        <dbReference type="SAM" id="Phobius"/>
    </source>
</evidence>
<feature type="transmembrane region" description="Helical" evidence="1">
    <location>
        <begin position="12"/>
        <end position="31"/>
    </location>
</feature>
<evidence type="ECO:0000313" key="2">
    <source>
        <dbReference type="EMBL" id="QHT75585.1"/>
    </source>
</evidence>
<feature type="transmembrane region" description="Helical" evidence="1">
    <location>
        <begin position="37"/>
        <end position="55"/>
    </location>
</feature>
<reference evidence="2" key="1">
    <citation type="journal article" date="2020" name="Nature">
        <title>Giant virus diversity and host interactions through global metagenomics.</title>
        <authorList>
            <person name="Schulz F."/>
            <person name="Roux S."/>
            <person name="Paez-Espino D."/>
            <person name="Jungbluth S."/>
            <person name="Walsh D.A."/>
            <person name="Denef V.J."/>
            <person name="McMahon K.D."/>
            <person name="Konstantinidis K.T."/>
            <person name="Eloe-Fadrosh E.A."/>
            <person name="Kyrpides N.C."/>
            <person name="Woyke T."/>
        </authorList>
    </citation>
    <scope>NUCLEOTIDE SEQUENCE</scope>
    <source>
        <strain evidence="2">GVMAG-M-3300023179-71</strain>
    </source>
</reference>
<organism evidence="2">
    <name type="scientific">viral metagenome</name>
    <dbReference type="NCBI Taxonomy" id="1070528"/>
    <lineage>
        <taxon>unclassified sequences</taxon>
        <taxon>metagenomes</taxon>
        <taxon>organismal metagenomes</taxon>
    </lineage>
</organism>
<proteinExistence type="predicted"/>
<keyword evidence="1" id="KW-0472">Membrane</keyword>
<dbReference type="EMBL" id="MN739880">
    <property type="protein sequence ID" value="QHT75585.1"/>
    <property type="molecule type" value="Genomic_DNA"/>
</dbReference>
<keyword evidence="1" id="KW-0812">Transmembrane</keyword>